<keyword evidence="2" id="KW-0597">Phosphoprotein</keyword>
<dbReference type="Proteomes" id="UP000714380">
    <property type="component" value="Unassembled WGS sequence"/>
</dbReference>
<reference evidence="4 5" key="1">
    <citation type="submission" date="2020-12" db="EMBL/GenBank/DDBJ databases">
        <title>Novel Thalassolituus-related marine hydrocarbonoclastic bacteria mediated algae-derived hydrocarbons mineralization in twilight zone of the northern South China Sea.</title>
        <authorList>
            <person name="Dong C."/>
        </authorList>
    </citation>
    <scope>NUCLEOTIDE SEQUENCE [LARGE SCALE GENOMIC DNA]</scope>
    <source>
        <strain evidence="4 5">IMCC1826</strain>
    </source>
</reference>
<evidence type="ECO:0000256" key="1">
    <source>
        <dbReference type="ARBA" id="ARBA00023012"/>
    </source>
</evidence>
<dbReference type="SUPFAM" id="SSF47226">
    <property type="entry name" value="Histidine-containing phosphotransfer domain, HPT domain"/>
    <property type="match status" value="1"/>
</dbReference>
<dbReference type="InterPro" id="IPR008207">
    <property type="entry name" value="Sig_transdc_His_kin_Hpt_dom"/>
</dbReference>
<sequence length="112" mass="12498">MLADHFDVDSMDMLREVMEEEFSDLLTVYIDDSAQRLPKLRSALQAGASEELRELAHSFKGASGNISAYALAALCFEMEKAAKADELDGLDVLLGRIEQEFNVVQSLLREMI</sequence>
<dbReference type="RefSeq" id="WP_225672193.1">
    <property type="nucleotide sequence ID" value="NZ_JAEDAH010000019.1"/>
</dbReference>
<evidence type="ECO:0000313" key="5">
    <source>
        <dbReference type="Proteomes" id="UP000714380"/>
    </source>
</evidence>
<name>A0ABS7ZM72_9GAMM</name>
<feature type="modified residue" description="Phosphohistidine" evidence="2">
    <location>
        <position position="57"/>
    </location>
</feature>
<dbReference type="CDD" id="cd00088">
    <property type="entry name" value="HPT"/>
    <property type="match status" value="1"/>
</dbReference>
<organism evidence="4 5">
    <name type="scientific">Thalassolituus marinus</name>
    <dbReference type="NCBI Taxonomy" id="671053"/>
    <lineage>
        <taxon>Bacteria</taxon>
        <taxon>Pseudomonadati</taxon>
        <taxon>Pseudomonadota</taxon>
        <taxon>Gammaproteobacteria</taxon>
        <taxon>Oceanospirillales</taxon>
        <taxon>Oceanospirillaceae</taxon>
        <taxon>Thalassolituus</taxon>
    </lineage>
</organism>
<evidence type="ECO:0000256" key="2">
    <source>
        <dbReference type="PROSITE-ProRule" id="PRU00110"/>
    </source>
</evidence>
<dbReference type="Gene3D" id="1.20.120.160">
    <property type="entry name" value="HPT domain"/>
    <property type="match status" value="1"/>
</dbReference>
<gene>
    <name evidence="4" type="ORF">I9W95_04275</name>
</gene>
<keyword evidence="1" id="KW-0902">Two-component regulatory system</keyword>
<proteinExistence type="predicted"/>
<dbReference type="SMART" id="SM00073">
    <property type="entry name" value="HPT"/>
    <property type="match status" value="1"/>
</dbReference>
<evidence type="ECO:0000313" key="4">
    <source>
        <dbReference type="EMBL" id="MCA6062819.1"/>
    </source>
</evidence>
<comment type="caution">
    <text evidence="4">The sequence shown here is derived from an EMBL/GenBank/DDBJ whole genome shotgun (WGS) entry which is preliminary data.</text>
</comment>
<evidence type="ECO:0000259" key="3">
    <source>
        <dbReference type="PROSITE" id="PS50894"/>
    </source>
</evidence>
<keyword evidence="5" id="KW-1185">Reference proteome</keyword>
<accession>A0ABS7ZM72</accession>
<protein>
    <submittedName>
        <fullName evidence="4">Hpt domain-containing protein</fullName>
    </submittedName>
</protein>
<dbReference type="InterPro" id="IPR036641">
    <property type="entry name" value="HPT_dom_sf"/>
</dbReference>
<dbReference type="Pfam" id="PF01627">
    <property type="entry name" value="Hpt"/>
    <property type="match status" value="1"/>
</dbReference>
<dbReference type="PROSITE" id="PS50894">
    <property type="entry name" value="HPT"/>
    <property type="match status" value="1"/>
</dbReference>
<feature type="domain" description="HPt" evidence="3">
    <location>
        <begin position="18"/>
        <end position="111"/>
    </location>
</feature>
<dbReference type="EMBL" id="JAEDAH010000019">
    <property type="protein sequence ID" value="MCA6062819.1"/>
    <property type="molecule type" value="Genomic_DNA"/>
</dbReference>